<gene>
    <name evidence="1" type="ORF">DFR57_103127</name>
</gene>
<accession>A0A368Y3I2</accession>
<reference evidence="1 2" key="1">
    <citation type="submission" date="2018-07" db="EMBL/GenBank/DDBJ databases">
        <title>Genomic Encyclopedia of Type Strains, Phase IV (KMG-IV): sequencing the most valuable type-strain genomes for metagenomic binning, comparative biology and taxonomic classification.</title>
        <authorList>
            <person name="Goeker M."/>
        </authorList>
    </citation>
    <scope>NUCLEOTIDE SEQUENCE [LARGE SCALE GENOMIC DNA]</scope>
    <source>
        <strain evidence="1 2">DSM 27696</strain>
    </source>
</reference>
<evidence type="ECO:0008006" key="3">
    <source>
        <dbReference type="Google" id="ProtNLM"/>
    </source>
</evidence>
<organism evidence="1 2">
    <name type="scientific">Saliterribacillus persicus</name>
    <dbReference type="NCBI Taxonomy" id="930114"/>
    <lineage>
        <taxon>Bacteria</taxon>
        <taxon>Bacillati</taxon>
        <taxon>Bacillota</taxon>
        <taxon>Bacilli</taxon>
        <taxon>Bacillales</taxon>
        <taxon>Bacillaceae</taxon>
        <taxon>Saliterribacillus</taxon>
    </lineage>
</organism>
<dbReference type="SUPFAM" id="SSF51445">
    <property type="entry name" value="(Trans)glycosidases"/>
    <property type="match status" value="1"/>
</dbReference>
<dbReference type="InterPro" id="IPR055151">
    <property type="entry name" value="GH113"/>
</dbReference>
<dbReference type="Proteomes" id="UP000252585">
    <property type="component" value="Unassembled WGS sequence"/>
</dbReference>
<evidence type="ECO:0000313" key="2">
    <source>
        <dbReference type="Proteomes" id="UP000252585"/>
    </source>
</evidence>
<keyword evidence="2" id="KW-1185">Reference proteome</keyword>
<dbReference type="AlphaFoldDB" id="A0A368Y3I2"/>
<proteinExistence type="predicted"/>
<dbReference type="EMBL" id="QPJJ01000003">
    <property type="protein sequence ID" value="RCW74831.1"/>
    <property type="molecule type" value="Genomic_DNA"/>
</dbReference>
<dbReference type="Gene3D" id="3.20.20.80">
    <property type="entry name" value="Glycosidases"/>
    <property type="match status" value="1"/>
</dbReference>
<dbReference type="CDD" id="cd19608">
    <property type="entry name" value="GH113_mannanase-like"/>
    <property type="match status" value="1"/>
</dbReference>
<protein>
    <recommendedName>
        <fullName evidence="3">Glycosyl hydrolase family 53</fullName>
    </recommendedName>
</protein>
<sequence>MEELFVKGMTYGWNTSRGAYRTQDAIDSLEKLKESGSEWIALSFFALQDTYHSTDIHFDYGNTMTDRDIMFAVVQAKKLGLKVCLKPVVNCKDGIWRARIGFAEEAEDEWKKWFDSYNNFILHYAELAEELECEMFCVGCEMINTEVRTADWRNVIKNVRNTYSGPIIYNANHGKEDGVEWFDAVDIIGTSAYYPVAKKVNDSVENMVKEWEIVSQKLEKLHRRYNKPILFMEIGCRSAEGCATMPWDFMHTELPFNEQEQANFYQSVFQVFWDKPWFAGFFWWDWKTKLYPLEEAKNDVDFDIYGKEAEKIVKEWYNKNRNLVKS</sequence>
<name>A0A368Y3I2_9BACI</name>
<dbReference type="RefSeq" id="WP_211315343.1">
    <property type="nucleotide sequence ID" value="NZ_QPJJ01000003.1"/>
</dbReference>
<evidence type="ECO:0000313" key="1">
    <source>
        <dbReference type="EMBL" id="RCW74831.1"/>
    </source>
</evidence>
<dbReference type="Pfam" id="PF22612">
    <property type="entry name" value="GH113"/>
    <property type="match status" value="1"/>
</dbReference>
<comment type="caution">
    <text evidence="1">The sequence shown here is derived from an EMBL/GenBank/DDBJ whole genome shotgun (WGS) entry which is preliminary data.</text>
</comment>
<dbReference type="InterPro" id="IPR017853">
    <property type="entry name" value="GH"/>
</dbReference>